<dbReference type="EMBL" id="JACSPU010000004">
    <property type="protein sequence ID" value="MBD8015851.1"/>
    <property type="molecule type" value="Genomic_DNA"/>
</dbReference>
<sequence length="155" mass="18005">MKANYIENFNEWSREFSFSAPVQVRFSETDMFGHVNNTVPIAYFEFARIEFMKEMGLMQRWLEAGNELFPVVADMQVDFVQQVFFDEKLSVYVKIARVGTSSADVHYWTVNEKEETCFTGRGTIVQISKKTGKGHPWSEQDIELLRAEQLATVKK</sequence>
<dbReference type="PANTHER" id="PTHR31793">
    <property type="entry name" value="4-HYDROXYBENZOYL-COA THIOESTERASE FAMILY MEMBER"/>
    <property type="match status" value="1"/>
</dbReference>
<gene>
    <name evidence="1" type="ORF">H9630_13565</name>
</gene>
<keyword evidence="2" id="KW-1185">Reference proteome</keyword>
<dbReference type="CDD" id="cd00586">
    <property type="entry name" value="4HBT"/>
    <property type="match status" value="1"/>
</dbReference>
<evidence type="ECO:0000313" key="2">
    <source>
        <dbReference type="Proteomes" id="UP000658980"/>
    </source>
</evidence>
<dbReference type="InterPro" id="IPR050563">
    <property type="entry name" value="4-hydroxybenzoyl-CoA_TE"/>
</dbReference>
<dbReference type="PANTHER" id="PTHR31793:SF24">
    <property type="entry name" value="LONG-CHAIN ACYL-COA THIOESTERASE FADM"/>
    <property type="match status" value="1"/>
</dbReference>
<proteinExistence type="predicted"/>
<organism evidence="1 2">
    <name type="scientific">Planococcus wigleyi</name>
    <dbReference type="NCBI Taxonomy" id="2762216"/>
    <lineage>
        <taxon>Bacteria</taxon>
        <taxon>Bacillati</taxon>
        <taxon>Bacillota</taxon>
        <taxon>Bacilli</taxon>
        <taxon>Bacillales</taxon>
        <taxon>Caryophanaceae</taxon>
        <taxon>Planococcus</taxon>
    </lineage>
</organism>
<dbReference type="RefSeq" id="WP_191715999.1">
    <property type="nucleotide sequence ID" value="NZ_JACSPU010000004.1"/>
</dbReference>
<dbReference type="Proteomes" id="UP000658980">
    <property type="component" value="Unassembled WGS sequence"/>
</dbReference>
<reference evidence="1 2" key="1">
    <citation type="submission" date="2020-08" db="EMBL/GenBank/DDBJ databases">
        <title>A Genomic Blueprint of the Chicken Gut Microbiome.</title>
        <authorList>
            <person name="Gilroy R."/>
            <person name="Ravi A."/>
            <person name="Getino M."/>
            <person name="Pursley I."/>
            <person name="Horton D.L."/>
            <person name="Alikhan N.-F."/>
            <person name="Baker D."/>
            <person name="Gharbi K."/>
            <person name="Hall N."/>
            <person name="Watson M."/>
            <person name="Adriaenssens E.M."/>
            <person name="Foster-Nyarko E."/>
            <person name="Jarju S."/>
            <person name="Secka A."/>
            <person name="Antonio M."/>
            <person name="Oren A."/>
            <person name="Chaudhuri R."/>
            <person name="La Ragione R.M."/>
            <person name="Hildebrand F."/>
            <person name="Pallen M.J."/>
        </authorList>
    </citation>
    <scope>NUCLEOTIDE SEQUENCE [LARGE SCALE GENOMIC DNA]</scope>
    <source>
        <strain evidence="1 2">Sa1BUA13</strain>
    </source>
</reference>
<dbReference type="Gene3D" id="3.10.129.10">
    <property type="entry name" value="Hotdog Thioesterase"/>
    <property type="match status" value="1"/>
</dbReference>
<dbReference type="SUPFAM" id="SSF54637">
    <property type="entry name" value="Thioesterase/thiol ester dehydrase-isomerase"/>
    <property type="match status" value="1"/>
</dbReference>
<accession>A0ABR8WGH1</accession>
<dbReference type="InterPro" id="IPR029069">
    <property type="entry name" value="HotDog_dom_sf"/>
</dbReference>
<evidence type="ECO:0000313" key="1">
    <source>
        <dbReference type="EMBL" id="MBD8015851.1"/>
    </source>
</evidence>
<comment type="caution">
    <text evidence="1">The sequence shown here is derived from an EMBL/GenBank/DDBJ whole genome shotgun (WGS) entry which is preliminary data.</text>
</comment>
<protein>
    <submittedName>
        <fullName evidence="1">Acyl-CoA thioesterase</fullName>
    </submittedName>
</protein>
<dbReference type="Pfam" id="PF13279">
    <property type="entry name" value="4HBT_2"/>
    <property type="match status" value="1"/>
</dbReference>
<name>A0ABR8WGH1_9BACL</name>